<evidence type="ECO:0000256" key="6">
    <source>
        <dbReference type="ARBA" id="ARBA00022692"/>
    </source>
</evidence>
<comment type="subcellular location">
    <subcellularLocation>
        <location evidence="1">Cell membrane</location>
        <topology evidence="1">Single-pass type I membrane protein</topology>
    </subcellularLocation>
    <subcellularLocation>
        <location evidence="27">Membrane</location>
        <topology evidence="27">Single-pass type I membrane protein</topology>
    </subcellularLocation>
</comment>
<evidence type="ECO:0000256" key="10">
    <source>
        <dbReference type="ARBA" id="ARBA00022840"/>
    </source>
</evidence>
<dbReference type="InterPro" id="IPR000719">
    <property type="entry name" value="Prot_kinase_dom"/>
</dbReference>
<dbReference type="SMART" id="SM00219">
    <property type="entry name" value="TyrKc"/>
    <property type="match status" value="1"/>
</dbReference>
<keyword evidence="10 21" id="KW-0067">ATP-binding</keyword>
<evidence type="ECO:0000259" key="30">
    <source>
        <dbReference type="PROSITE" id="PS50011"/>
    </source>
</evidence>
<dbReference type="InterPro" id="IPR007110">
    <property type="entry name" value="Ig-like_dom"/>
</dbReference>
<comment type="similarity">
    <text evidence="27">Belongs to the protein kinase superfamily. Tyr protein kinase family. CSF-1/PDGF receptor subfamily.</text>
</comment>
<evidence type="ECO:0000256" key="4">
    <source>
        <dbReference type="ARBA" id="ARBA00022553"/>
    </source>
</evidence>
<feature type="binding site" evidence="21">
    <location>
        <begin position="573"/>
        <end position="580"/>
    </location>
    <ligand>
        <name>ATP</name>
        <dbReference type="ChEBI" id="CHEBI:30616"/>
    </ligand>
</feature>
<evidence type="ECO:0000313" key="33">
    <source>
        <dbReference type="Proteomes" id="UP001474421"/>
    </source>
</evidence>
<dbReference type="GO" id="GO:0005886">
    <property type="term" value="C:plasma membrane"/>
    <property type="evidence" value="ECO:0007669"/>
    <property type="project" value="UniProtKB-SubCell"/>
</dbReference>
<evidence type="ECO:0000256" key="8">
    <source>
        <dbReference type="ARBA" id="ARBA00022741"/>
    </source>
</evidence>
<feature type="disulfide bond" evidence="25">
    <location>
        <begin position="122"/>
        <end position="169"/>
    </location>
</feature>
<dbReference type="GO" id="GO:0007169">
    <property type="term" value="P:cell surface receptor protein tyrosine kinase signaling pathway"/>
    <property type="evidence" value="ECO:0007669"/>
    <property type="project" value="InterPro"/>
</dbReference>
<dbReference type="InterPro" id="IPR020635">
    <property type="entry name" value="Tyr_kinase_cat_dom"/>
</dbReference>
<feature type="active site" description="Proton acceptor" evidence="20">
    <location>
        <position position="763"/>
    </location>
</feature>
<dbReference type="SMART" id="SM00409">
    <property type="entry name" value="IG"/>
    <property type="match status" value="4"/>
</dbReference>
<feature type="signal peptide" evidence="29">
    <location>
        <begin position="1"/>
        <end position="15"/>
    </location>
</feature>
<evidence type="ECO:0000313" key="32">
    <source>
        <dbReference type="EMBL" id="KAK9406493.1"/>
    </source>
</evidence>
<dbReference type="InterPro" id="IPR001824">
    <property type="entry name" value="Tyr_kinase_rcpt_3_CS"/>
</dbReference>
<keyword evidence="11" id="KW-0832">Ubl conjugation</keyword>
<proteinExistence type="inferred from homology"/>
<keyword evidence="18 27" id="KW-0393">Immunoglobulin domain</keyword>
<feature type="binding site" evidence="22">
    <location>
        <position position="781"/>
    </location>
    <ligand>
        <name>Mg(2+)</name>
        <dbReference type="ChEBI" id="CHEBI:18420"/>
    </ligand>
</feature>
<dbReference type="PROSITE" id="PS50011">
    <property type="entry name" value="PROTEIN_KINASE_DOM"/>
    <property type="match status" value="1"/>
</dbReference>
<dbReference type="InterPro" id="IPR017441">
    <property type="entry name" value="Protein_kinase_ATP_BS"/>
</dbReference>
<evidence type="ECO:0000256" key="14">
    <source>
        <dbReference type="ARBA" id="ARBA00023137"/>
    </source>
</evidence>
<feature type="domain" description="Protein kinase" evidence="30">
    <location>
        <begin position="566"/>
        <end position="899"/>
    </location>
</feature>
<dbReference type="SUPFAM" id="SSF48726">
    <property type="entry name" value="Immunoglobulin"/>
    <property type="match status" value="5"/>
</dbReference>
<keyword evidence="16 27" id="KW-0675">Receptor</keyword>
<evidence type="ECO:0000256" key="12">
    <source>
        <dbReference type="ARBA" id="ARBA00022989"/>
    </source>
</evidence>
<feature type="binding site" evidence="21">
    <location>
        <begin position="648"/>
        <end position="654"/>
    </location>
    <ligand>
        <name>ATP</name>
        <dbReference type="ChEBI" id="CHEBI:30616"/>
    </ligand>
</feature>
<keyword evidence="29" id="KW-0732">Signal</keyword>
<evidence type="ECO:0000256" key="3">
    <source>
        <dbReference type="ARBA" id="ARBA00022475"/>
    </source>
</evidence>
<dbReference type="InterPro" id="IPR003598">
    <property type="entry name" value="Ig_sub2"/>
</dbReference>
<dbReference type="InterPro" id="IPR050122">
    <property type="entry name" value="RTK"/>
</dbReference>
<feature type="chain" id="PRO_5044013326" description="receptor protein-tyrosine kinase" evidence="29">
    <location>
        <begin position="16"/>
        <end position="949"/>
    </location>
</feature>
<evidence type="ECO:0000256" key="15">
    <source>
        <dbReference type="ARBA" id="ARBA00023157"/>
    </source>
</evidence>
<organism evidence="32 33">
    <name type="scientific">Crotalus adamanteus</name>
    <name type="common">Eastern diamondback rattlesnake</name>
    <dbReference type="NCBI Taxonomy" id="8729"/>
    <lineage>
        <taxon>Eukaryota</taxon>
        <taxon>Metazoa</taxon>
        <taxon>Chordata</taxon>
        <taxon>Craniata</taxon>
        <taxon>Vertebrata</taxon>
        <taxon>Euteleostomi</taxon>
        <taxon>Lepidosauria</taxon>
        <taxon>Squamata</taxon>
        <taxon>Bifurcata</taxon>
        <taxon>Unidentata</taxon>
        <taxon>Episquamata</taxon>
        <taxon>Toxicofera</taxon>
        <taxon>Serpentes</taxon>
        <taxon>Colubroidea</taxon>
        <taxon>Viperidae</taxon>
        <taxon>Crotalinae</taxon>
        <taxon>Crotalus</taxon>
    </lineage>
</organism>
<protein>
    <recommendedName>
        <fullName evidence="2">receptor protein-tyrosine kinase</fullName>
        <ecNumber evidence="2">2.7.10.1</ecNumber>
    </recommendedName>
</protein>
<evidence type="ECO:0000256" key="21">
    <source>
        <dbReference type="PIRSR" id="PIRSR000615-2"/>
    </source>
</evidence>
<feature type="disulfide bond" evidence="25">
    <location>
        <begin position="216"/>
        <end position="273"/>
    </location>
</feature>
<keyword evidence="33" id="KW-1185">Reference proteome</keyword>
<dbReference type="InterPro" id="IPR001245">
    <property type="entry name" value="Ser-Thr/Tyr_kinase_cat_dom"/>
</dbReference>
<evidence type="ECO:0000259" key="31">
    <source>
        <dbReference type="PROSITE" id="PS50835"/>
    </source>
</evidence>
<dbReference type="InterPro" id="IPR013783">
    <property type="entry name" value="Ig-like_fold"/>
</dbReference>
<keyword evidence="22" id="KW-0479">Metal-binding</keyword>
<evidence type="ECO:0000256" key="29">
    <source>
        <dbReference type="SAM" id="SignalP"/>
    </source>
</evidence>
<accession>A0AAW1BWQ4</accession>
<comment type="catalytic activity">
    <reaction evidence="19">
        <text>L-tyrosyl-[protein] + ATP = O-phospho-L-tyrosyl-[protein] + ADP + H(+)</text>
        <dbReference type="Rhea" id="RHEA:10596"/>
        <dbReference type="Rhea" id="RHEA-COMP:10136"/>
        <dbReference type="Rhea" id="RHEA-COMP:20101"/>
        <dbReference type="ChEBI" id="CHEBI:15378"/>
        <dbReference type="ChEBI" id="CHEBI:30616"/>
        <dbReference type="ChEBI" id="CHEBI:46858"/>
        <dbReference type="ChEBI" id="CHEBI:61978"/>
        <dbReference type="ChEBI" id="CHEBI:456216"/>
        <dbReference type="EC" id="2.7.10.1"/>
    </reaction>
</comment>
<dbReference type="Gene3D" id="2.60.40.10">
    <property type="entry name" value="Immunoglobulins"/>
    <property type="match status" value="5"/>
</dbReference>
<feature type="binding site" evidence="22">
    <location>
        <position position="768"/>
    </location>
    <ligand>
        <name>Mg(2+)</name>
        <dbReference type="ChEBI" id="CHEBI:18420"/>
    </ligand>
</feature>
<dbReference type="PANTHER" id="PTHR24416:SF47">
    <property type="entry name" value="MACROPHAGE COLONY-STIMULATING FACTOR 1 RECEPTOR"/>
    <property type="match status" value="1"/>
</dbReference>
<evidence type="ECO:0000256" key="7">
    <source>
        <dbReference type="ARBA" id="ARBA00022737"/>
    </source>
</evidence>
<feature type="domain" description="Ig-like" evidence="31">
    <location>
        <begin position="193"/>
        <end position="289"/>
    </location>
</feature>
<dbReference type="InterPro" id="IPR036179">
    <property type="entry name" value="Ig-like_dom_sf"/>
</dbReference>
<dbReference type="InterPro" id="IPR030658">
    <property type="entry name" value="CSF-1_receptor"/>
</dbReference>
<evidence type="ECO:0000256" key="5">
    <source>
        <dbReference type="ARBA" id="ARBA00022679"/>
    </source>
</evidence>
<evidence type="ECO:0000256" key="28">
    <source>
        <dbReference type="SAM" id="Phobius"/>
    </source>
</evidence>
<keyword evidence="6 27" id="KW-0812">Transmembrane</keyword>
<feature type="binding site" evidence="21 26">
    <location>
        <position position="600"/>
    </location>
    <ligand>
        <name>ATP</name>
        <dbReference type="ChEBI" id="CHEBI:30616"/>
    </ligand>
</feature>
<evidence type="ECO:0000256" key="23">
    <source>
        <dbReference type="PIRSR" id="PIRSR000615-4"/>
    </source>
</evidence>
<evidence type="ECO:0000256" key="2">
    <source>
        <dbReference type="ARBA" id="ARBA00011902"/>
    </source>
</evidence>
<dbReference type="GO" id="GO:0019955">
    <property type="term" value="F:cytokine binding"/>
    <property type="evidence" value="ECO:0007669"/>
    <property type="project" value="InterPro"/>
</dbReference>
<dbReference type="FunFam" id="3.30.200.20:FF:000025">
    <property type="entry name" value="Platelet-derived growth factor receptor alpha"/>
    <property type="match status" value="1"/>
</dbReference>
<reference evidence="32 33" key="1">
    <citation type="journal article" date="2024" name="Proc. Natl. Acad. Sci. U.S.A.">
        <title>The genetic regulatory architecture and epigenomic basis for age-related changes in rattlesnake venom.</title>
        <authorList>
            <person name="Hogan M.P."/>
            <person name="Holding M.L."/>
            <person name="Nystrom G.S."/>
            <person name="Colston T.J."/>
            <person name="Bartlett D.A."/>
            <person name="Mason A.J."/>
            <person name="Ellsworth S.A."/>
            <person name="Rautsaw R.M."/>
            <person name="Lawrence K.C."/>
            <person name="Strickland J.L."/>
            <person name="He B."/>
            <person name="Fraser P."/>
            <person name="Margres M.J."/>
            <person name="Gilbert D.M."/>
            <person name="Gibbs H.L."/>
            <person name="Parkinson C.L."/>
            <person name="Rokyta D.R."/>
        </authorList>
    </citation>
    <scope>NUCLEOTIDE SEQUENCE [LARGE SCALE GENOMIC DNA]</scope>
    <source>
        <strain evidence="32">DRR0105</strain>
    </source>
</reference>
<keyword evidence="14" id="KW-0829">Tyrosine-protein kinase</keyword>
<evidence type="ECO:0000256" key="27">
    <source>
        <dbReference type="RuleBase" id="RU000311"/>
    </source>
</evidence>
<evidence type="ECO:0000256" key="13">
    <source>
        <dbReference type="ARBA" id="ARBA00023136"/>
    </source>
</evidence>
<dbReference type="AlphaFoldDB" id="A0AAW1BWQ4"/>
<feature type="binding site" evidence="24">
    <location>
        <begin position="572"/>
        <end position="580"/>
    </location>
    <ligand>
        <name>ATP</name>
        <dbReference type="ChEBI" id="CHEBI:30616"/>
    </ligand>
</feature>
<feature type="binding site" evidence="21">
    <location>
        <position position="767"/>
    </location>
    <ligand>
        <name>ATP</name>
        <dbReference type="ChEBI" id="CHEBI:30616"/>
    </ligand>
</feature>
<feature type="site" description="Important for interaction with phosphotyrosine-binding proteins" evidence="23">
    <location>
        <position position="907"/>
    </location>
</feature>
<feature type="disulfide bond" evidence="25">
    <location>
        <begin position="38"/>
        <end position="78"/>
    </location>
</feature>
<evidence type="ECO:0000256" key="16">
    <source>
        <dbReference type="ARBA" id="ARBA00023170"/>
    </source>
</evidence>
<dbReference type="GO" id="GO:0030335">
    <property type="term" value="P:positive regulation of cell migration"/>
    <property type="evidence" value="ECO:0007669"/>
    <property type="project" value="TreeGrafter"/>
</dbReference>
<gene>
    <name evidence="32" type="ORF">NXF25_005267</name>
</gene>
<dbReference type="GO" id="GO:0030316">
    <property type="term" value="P:osteoclast differentiation"/>
    <property type="evidence" value="ECO:0007669"/>
    <property type="project" value="TreeGrafter"/>
</dbReference>
<dbReference type="EMBL" id="JAOTOJ010000002">
    <property type="protein sequence ID" value="KAK9406493.1"/>
    <property type="molecule type" value="Genomic_DNA"/>
</dbReference>
<feature type="disulfide bond" evidence="25">
    <location>
        <begin position="407"/>
        <end position="471"/>
    </location>
</feature>
<dbReference type="Gene3D" id="1.10.510.10">
    <property type="entry name" value="Transferase(Phosphotransferase) domain 1"/>
    <property type="match status" value="1"/>
</dbReference>
<dbReference type="SUPFAM" id="SSF56112">
    <property type="entry name" value="Protein kinase-like (PK-like)"/>
    <property type="match status" value="1"/>
</dbReference>
<keyword evidence="4" id="KW-0597">Phosphoprotein</keyword>
<keyword evidence="12 28" id="KW-1133">Transmembrane helix</keyword>
<dbReference type="InterPro" id="IPR011009">
    <property type="entry name" value="Kinase-like_dom_sf"/>
</dbReference>
<dbReference type="Proteomes" id="UP001474421">
    <property type="component" value="Unassembled WGS sequence"/>
</dbReference>
<evidence type="ECO:0000256" key="9">
    <source>
        <dbReference type="ARBA" id="ARBA00022777"/>
    </source>
</evidence>
<dbReference type="PIRSF" id="PIRSF500947">
    <property type="entry name" value="CSF-1_receptor"/>
    <property type="match status" value="1"/>
</dbReference>
<keyword evidence="3" id="KW-1003">Cell membrane</keyword>
<keyword evidence="5" id="KW-0808">Transferase</keyword>
<dbReference type="CDD" id="cd00096">
    <property type="entry name" value="Ig"/>
    <property type="match status" value="1"/>
</dbReference>
<dbReference type="FunFam" id="1.10.510.10:FF:000140">
    <property type="entry name" value="Platelet-derived growth factor receptor beta"/>
    <property type="match status" value="1"/>
</dbReference>
<dbReference type="GO" id="GO:0043408">
    <property type="term" value="P:regulation of MAPK cascade"/>
    <property type="evidence" value="ECO:0007669"/>
    <property type="project" value="TreeGrafter"/>
</dbReference>
<dbReference type="Pfam" id="PF00047">
    <property type="entry name" value="ig"/>
    <property type="match status" value="1"/>
</dbReference>
<evidence type="ECO:0000256" key="25">
    <source>
        <dbReference type="PIRSR" id="PIRSR500947-52"/>
    </source>
</evidence>
<dbReference type="InterPro" id="IPR008266">
    <property type="entry name" value="Tyr_kinase_AS"/>
</dbReference>
<dbReference type="GO" id="GO:1990682">
    <property type="term" value="C:CSF1-CSF1R complex"/>
    <property type="evidence" value="ECO:0007669"/>
    <property type="project" value="TreeGrafter"/>
</dbReference>
<dbReference type="InterPro" id="IPR013151">
    <property type="entry name" value="Immunoglobulin_dom"/>
</dbReference>
<comment type="caution">
    <text evidence="32">The sequence shown here is derived from an EMBL/GenBank/DDBJ whole genome shotgun (WGS) entry which is preliminary data.</text>
</comment>
<evidence type="ECO:0000256" key="1">
    <source>
        <dbReference type="ARBA" id="ARBA00004251"/>
    </source>
</evidence>
<evidence type="ECO:0000256" key="11">
    <source>
        <dbReference type="ARBA" id="ARBA00022843"/>
    </source>
</evidence>
<keyword evidence="8 21" id="KW-0547">Nucleotide-binding</keyword>
<evidence type="ECO:0000256" key="18">
    <source>
        <dbReference type="ARBA" id="ARBA00023319"/>
    </source>
</evidence>
<keyword evidence="9" id="KW-0418">Kinase</keyword>
<evidence type="ECO:0000256" key="24">
    <source>
        <dbReference type="PIRSR" id="PIRSR500947-51"/>
    </source>
</evidence>
<dbReference type="PROSITE" id="PS00107">
    <property type="entry name" value="PROTEIN_KINASE_ATP"/>
    <property type="match status" value="1"/>
</dbReference>
<evidence type="ECO:0000256" key="19">
    <source>
        <dbReference type="ARBA" id="ARBA00051243"/>
    </source>
</evidence>
<evidence type="ECO:0000256" key="20">
    <source>
        <dbReference type="PIRSR" id="PIRSR000615-1"/>
    </source>
</evidence>
<evidence type="ECO:0000256" key="17">
    <source>
        <dbReference type="ARBA" id="ARBA00023180"/>
    </source>
</evidence>
<keyword evidence="17" id="KW-0325">Glycoprotein</keyword>
<dbReference type="PANTHER" id="PTHR24416">
    <property type="entry name" value="TYROSINE-PROTEIN KINASE RECEPTOR"/>
    <property type="match status" value="1"/>
</dbReference>
<dbReference type="PROSITE" id="PS50835">
    <property type="entry name" value="IG_LIKE"/>
    <property type="match status" value="2"/>
</dbReference>
<name>A0AAW1BWQ4_CROAD</name>
<dbReference type="SMART" id="SM00408">
    <property type="entry name" value="IGc2"/>
    <property type="match status" value="3"/>
</dbReference>
<feature type="domain" description="Ig-like" evidence="31">
    <location>
        <begin position="405"/>
        <end position="485"/>
    </location>
</feature>
<keyword evidence="22" id="KW-0460">Magnesium</keyword>
<dbReference type="InterPro" id="IPR003599">
    <property type="entry name" value="Ig_sub"/>
</dbReference>
<feature type="binding site" evidence="22">
    <location>
        <position position="545"/>
    </location>
    <ligand>
        <name>Mg(2+)</name>
        <dbReference type="ChEBI" id="CHEBI:18420"/>
    </ligand>
</feature>
<evidence type="ECO:0000256" key="22">
    <source>
        <dbReference type="PIRSR" id="PIRSR000615-3"/>
    </source>
</evidence>
<sequence length="949" mass="106342">MAPLLVLIAICQGLASPTIYPNLDILRVKLGDSVNLLCSGKLPVEWIGIQNGSTVILYDNGTLYMPKASCNQMGNYQCAYINKPEEGIRTIYVAVTDPDSVWCGLENVYFSVEKGRDALLPCLIADPSFTGNMTLLKDASPVDSEVSFRPKEGIWIHKVDLSDKGSYECKAQVQGQWVISPRLILSIYDNLQPLTVTIEGIMDQVRLQGEPFNISCRVQYHSPEYYGTWIYPPTANASTTIMEIDTGLAKSYTTDFTLFIPAVQLQDSGKYTCLGEISQTIVNASVTLQVLEKGYLRLSTLQNRTQETNMHQNLNLHVLIDAYPRPSMYRWIHVNPSGKSTNTGHMIFGHQRHNNTLRLNWMEENNSGEYIFFADNGEANASIHFYISVKTTPKITALTNISSGLQCEVTGYPPPHIQWYKLPPNIHRCNQHGILILNDSSPEIMSKIPFVKVSLKSVLKMEMEDSMIICCFAVNSAGNDSRPLTFYVDKVTGNENETPTLLIAIFGGVMGFLLLCIVFLIYKYKQKPKYQVHWKIIEACEGNNYTFIDPTQLPYNEKWEFPRNNLQFGKVLGAGAFGKVIEATAFGLGKEDSVLKVAVKMLKSTAHTDEQEALMSELKIMSHLGHHENIVNLLGACTHGGPVLVITEFCPFGDLLNFLREKAEHLIIEGLNLESTLDSMMADYKNIYLGKNDSGFGCQSVDSYLEMKSVTTSVPMPAQGRSLVSAEGKEDPRSLDLFDLLQFSNQVAQGMTFLASKNCIHRDLAARNVLVADGLVAKICDFGLARDIVNDSNYVVKGNARLPVKWMAPESIFECVYTGQSDVWSYGILLWEIFSLGRSPYPGMKVNYKFYSLVKQGYHMGKPDFAPDDMYNIMMACWKLEPTQRPTFSQICTLIQKQLDALKEQDYTNLPCPREEEDSGCEPASYFEESCESGEVEQPLLNSNNYQFC</sequence>
<evidence type="ECO:0000256" key="26">
    <source>
        <dbReference type="PROSITE-ProRule" id="PRU10141"/>
    </source>
</evidence>
<dbReference type="Pfam" id="PF07714">
    <property type="entry name" value="PK_Tyr_Ser-Thr"/>
    <property type="match status" value="1"/>
</dbReference>
<feature type="transmembrane region" description="Helical" evidence="28">
    <location>
        <begin position="501"/>
        <end position="522"/>
    </location>
</feature>
<dbReference type="GO" id="GO:0043235">
    <property type="term" value="C:receptor complex"/>
    <property type="evidence" value="ECO:0007669"/>
    <property type="project" value="TreeGrafter"/>
</dbReference>
<dbReference type="GO" id="GO:0019838">
    <property type="term" value="F:growth factor binding"/>
    <property type="evidence" value="ECO:0007669"/>
    <property type="project" value="TreeGrafter"/>
</dbReference>
<dbReference type="EC" id="2.7.10.1" evidence="2"/>
<keyword evidence="13 28" id="KW-0472">Membrane</keyword>
<dbReference type="PROSITE" id="PS00109">
    <property type="entry name" value="PROTEIN_KINASE_TYR"/>
    <property type="match status" value="1"/>
</dbReference>
<dbReference type="GO" id="GO:0005011">
    <property type="term" value="F:macrophage colony-stimulating factor receptor activity"/>
    <property type="evidence" value="ECO:0007669"/>
    <property type="project" value="TreeGrafter"/>
</dbReference>
<keyword evidence="15 25" id="KW-1015">Disulfide bond</keyword>
<dbReference type="Gene3D" id="3.30.200.20">
    <property type="entry name" value="Phosphorylase Kinase, domain 1"/>
    <property type="match status" value="1"/>
</dbReference>
<dbReference type="PIRSF" id="PIRSF000615">
    <property type="entry name" value="TyrPK_CSF1-R"/>
    <property type="match status" value="1"/>
</dbReference>
<dbReference type="GO" id="GO:0046872">
    <property type="term" value="F:metal ion binding"/>
    <property type="evidence" value="ECO:0007669"/>
    <property type="project" value="UniProtKB-KW"/>
</dbReference>
<dbReference type="PROSITE" id="PS00240">
    <property type="entry name" value="RECEPTOR_TYR_KIN_III"/>
    <property type="match status" value="1"/>
</dbReference>
<keyword evidence="7" id="KW-0677">Repeat</keyword>
<dbReference type="GO" id="GO:0005524">
    <property type="term" value="F:ATP binding"/>
    <property type="evidence" value="ECO:0007669"/>
    <property type="project" value="UniProtKB-UniRule"/>
</dbReference>